<protein>
    <recommendedName>
        <fullName evidence="4">C2 domain-containing protein</fullName>
    </recommendedName>
</protein>
<dbReference type="InterPro" id="IPR047897">
    <property type="entry name" value="Synaptotagmin-15/17_C2A"/>
</dbReference>
<keyword evidence="3" id="KW-1133">Transmembrane helix</keyword>
<dbReference type="CDD" id="cd00276">
    <property type="entry name" value="C2B_Synaptotagmin"/>
    <property type="match status" value="1"/>
</dbReference>
<comment type="caution">
    <text evidence="5">The sequence shown here is derived from an EMBL/GenBank/DDBJ whole genome shotgun (WGS) entry which is preliminary data.</text>
</comment>
<dbReference type="PANTHER" id="PTHR10024:SF348">
    <property type="entry name" value="SYNAPTOTAGMIN-17"/>
    <property type="match status" value="1"/>
</dbReference>
<feature type="region of interest" description="Disordered" evidence="2">
    <location>
        <begin position="97"/>
        <end position="142"/>
    </location>
</feature>
<keyword evidence="1" id="KW-0677">Repeat</keyword>
<keyword evidence="6" id="KW-1185">Reference proteome</keyword>
<dbReference type="InterPro" id="IPR000008">
    <property type="entry name" value="C2_dom"/>
</dbReference>
<sequence length="679" mass="76098">MPAITSLPQAAQTASKLTYAFAPSPLKAPNNIPSLPAIPPQIGSISRTYRSRIPAKLATVSLVGRRDRSKNAPSVFLEEKQGETFASLEECMQSRPPLQLDLTGPKPTTYDPPATLPWETSSPSYTMRPKTQPERDQGGDRVAWSKQWIASPDIWTYRANFDSRYTWPSPAHYSSRPTVGSPQFLLSQSPSHTFGKRREFSISKKGSEDEPAPNQYDYKKGKDQSMRRSPSYTIQQGRRGGTVFWMARGVENKVVLPRMSIAAWIVAYVLLGLLLIITLVYVGVLVMRAYTIRKENRMKASNYGFILSPPPSETSGTDTPPSPKRLEASVKPPSEAPFSVGDMREIRIQPLLIRRSIDFPSPLSPSSPRTPNTPGFFEDLGSLDPSLYTMVAEEDEEPPTPGAPDGRSSPYNLGQAHFIVKFDQHRSVLTVRLVKALNLSPMEKEWSKPCNPYVIVQLLPDYRHQLQSTVHRKTTNPRFDETFEFELSYKELQVQTLWLTFLSFDSSSRHEVIGQVVLPLADLDLANENVFRTDIRPSLKKQVSLGEMMVSLGYLKSAERLTVVVIKARNLPSVNIKGTDSYVKVHLLVAGKRAKKKKTSVRKGTLNPVFNEAVSFDIAMDALNSVDLLLSVMHENEIIGCVQIGAHSTGKELDHWREVRTANKPVAHWHSLQDPKKFY</sequence>
<evidence type="ECO:0000256" key="1">
    <source>
        <dbReference type="ARBA" id="ARBA00022737"/>
    </source>
</evidence>
<dbReference type="EMBL" id="CALNXI010000108">
    <property type="protein sequence ID" value="CAH3019163.1"/>
    <property type="molecule type" value="Genomic_DNA"/>
</dbReference>
<feature type="region of interest" description="Disordered" evidence="2">
    <location>
        <begin position="201"/>
        <end position="235"/>
    </location>
</feature>
<dbReference type="SMART" id="SM00239">
    <property type="entry name" value="C2"/>
    <property type="match status" value="2"/>
</dbReference>
<gene>
    <name evidence="5" type="ORF">PEVE_00001448</name>
</gene>
<feature type="transmembrane region" description="Helical" evidence="3">
    <location>
        <begin position="261"/>
        <end position="290"/>
    </location>
</feature>
<feature type="region of interest" description="Disordered" evidence="2">
    <location>
        <begin position="306"/>
        <end position="338"/>
    </location>
</feature>
<dbReference type="Pfam" id="PF00168">
    <property type="entry name" value="C2"/>
    <property type="match status" value="2"/>
</dbReference>
<proteinExistence type="predicted"/>
<organism evidence="5 6">
    <name type="scientific">Porites evermanni</name>
    <dbReference type="NCBI Taxonomy" id="104178"/>
    <lineage>
        <taxon>Eukaryota</taxon>
        <taxon>Metazoa</taxon>
        <taxon>Cnidaria</taxon>
        <taxon>Anthozoa</taxon>
        <taxon>Hexacorallia</taxon>
        <taxon>Scleractinia</taxon>
        <taxon>Fungiina</taxon>
        <taxon>Poritidae</taxon>
        <taxon>Porites</taxon>
    </lineage>
</organism>
<dbReference type="CDD" id="cd08390">
    <property type="entry name" value="C2A_Synaptotagmin-15-17"/>
    <property type="match status" value="1"/>
</dbReference>
<feature type="domain" description="C2" evidence="4">
    <location>
        <begin position="412"/>
        <end position="534"/>
    </location>
</feature>
<keyword evidence="3" id="KW-0472">Membrane</keyword>
<keyword evidence="3" id="KW-0812">Transmembrane</keyword>
<evidence type="ECO:0000259" key="4">
    <source>
        <dbReference type="PROSITE" id="PS50004"/>
    </source>
</evidence>
<feature type="compositionally biased region" description="Basic and acidic residues" evidence="2">
    <location>
        <begin position="217"/>
        <end position="226"/>
    </location>
</feature>
<evidence type="ECO:0000313" key="6">
    <source>
        <dbReference type="Proteomes" id="UP001159427"/>
    </source>
</evidence>
<evidence type="ECO:0000256" key="3">
    <source>
        <dbReference type="SAM" id="Phobius"/>
    </source>
</evidence>
<evidence type="ECO:0000313" key="5">
    <source>
        <dbReference type="EMBL" id="CAH3019163.1"/>
    </source>
</evidence>
<feature type="domain" description="C2" evidence="4">
    <location>
        <begin position="544"/>
        <end position="670"/>
    </location>
</feature>
<dbReference type="InterPro" id="IPR035892">
    <property type="entry name" value="C2_domain_sf"/>
</dbReference>
<accession>A0ABN8LSZ7</accession>
<evidence type="ECO:0000256" key="2">
    <source>
        <dbReference type="SAM" id="MobiDB-lite"/>
    </source>
</evidence>
<reference evidence="5 6" key="1">
    <citation type="submission" date="2022-05" db="EMBL/GenBank/DDBJ databases">
        <authorList>
            <consortium name="Genoscope - CEA"/>
            <person name="William W."/>
        </authorList>
    </citation>
    <scope>NUCLEOTIDE SEQUENCE [LARGE SCALE GENOMIC DNA]</scope>
</reference>
<dbReference type="Gene3D" id="2.60.40.150">
    <property type="entry name" value="C2 domain"/>
    <property type="match status" value="2"/>
</dbReference>
<dbReference type="SUPFAM" id="SSF49562">
    <property type="entry name" value="C2 domain (Calcium/lipid-binding domain, CaLB)"/>
    <property type="match status" value="2"/>
</dbReference>
<dbReference type="PROSITE" id="PS50004">
    <property type="entry name" value="C2"/>
    <property type="match status" value="2"/>
</dbReference>
<dbReference type="Proteomes" id="UP001159427">
    <property type="component" value="Unassembled WGS sequence"/>
</dbReference>
<name>A0ABN8LSZ7_9CNID</name>
<dbReference type="PANTHER" id="PTHR10024">
    <property type="entry name" value="SYNAPTOTAGMIN"/>
    <property type="match status" value="1"/>
</dbReference>